<evidence type="ECO:0000313" key="1">
    <source>
        <dbReference type="EMBL" id="KAF2848471.1"/>
    </source>
</evidence>
<dbReference type="AlphaFoldDB" id="A0A6A7AYV7"/>
<reference evidence="1" key="1">
    <citation type="submission" date="2020-01" db="EMBL/GenBank/DDBJ databases">
        <authorList>
            <consortium name="DOE Joint Genome Institute"/>
            <person name="Haridas S."/>
            <person name="Albert R."/>
            <person name="Binder M."/>
            <person name="Bloem J."/>
            <person name="Labutti K."/>
            <person name="Salamov A."/>
            <person name="Andreopoulos B."/>
            <person name="Baker S.E."/>
            <person name="Barry K."/>
            <person name="Bills G."/>
            <person name="Bluhm B.H."/>
            <person name="Cannon C."/>
            <person name="Castanera R."/>
            <person name="Culley D.E."/>
            <person name="Daum C."/>
            <person name="Ezra D."/>
            <person name="Gonzalez J.B."/>
            <person name="Henrissat B."/>
            <person name="Kuo A."/>
            <person name="Liang C."/>
            <person name="Lipzen A."/>
            <person name="Lutzoni F."/>
            <person name="Magnuson J."/>
            <person name="Mondo S."/>
            <person name="Nolan M."/>
            <person name="Ohm R."/>
            <person name="Pangilinan J."/>
            <person name="Park H.-J."/>
            <person name="Ramirez L."/>
            <person name="Alfaro M."/>
            <person name="Sun H."/>
            <person name="Tritt A."/>
            <person name="Yoshinaga Y."/>
            <person name="Zwiers L.-H."/>
            <person name="Turgeon B.G."/>
            <person name="Goodwin S.B."/>
            <person name="Spatafora J.W."/>
            <person name="Crous P.W."/>
            <person name="Grigoriev I.V."/>
        </authorList>
    </citation>
    <scope>NUCLEOTIDE SEQUENCE</scope>
    <source>
        <strain evidence="1">IPT5</strain>
    </source>
</reference>
<dbReference type="EMBL" id="MU006317">
    <property type="protein sequence ID" value="KAF2848471.1"/>
    <property type="molecule type" value="Genomic_DNA"/>
</dbReference>
<accession>A0A6A7AYV7</accession>
<organism evidence="1 2">
    <name type="scientific">Plenodomus tracheiphilus IPT5</name>
    <dbReference type="NCBI Taxonomy" id="1408161"/>
    <lineage>
        <taxon>Eukaryota</taxon>
        <taxon>Fungi</taxon>
        <taxon>Dikarya</taxon>
        <taxon>Ascomycota</taxon>
        <taxon>Pezizomycotina</taxon>
        <taxon>Dothideomycetes</taxon>
        <taxon>Pleosporomycetidae</taxon>
        <taxon>Pleosporales</taxon>
        <taxon>Pleosporineae</taxon>
        <taxon>Leptosphaeriaceae</taxon>
        <taxon>Plenodomus</taxon>
    </lineage>
</organism>
<evidence type="ECO:0000313" key="2">
    <source>
        <dbReference type="Proteomes" id="UP000799423"/>
    </source>
</evidence>
<dbReference type="Proteomes" id="UP000799423">
    <property type="component" value="Unassembled WGS sequence"/>
</dbReference>
<name>A0A6A7AYV7_9PLEO</name>
<keyword evidence="2" id="KW-1185">Reference proteome</keyword>
<gene>
    <name evidence="1" type="ORF">T440DRAFT_480807</name>
</gene>
<proteinExistence type="predicted"/>
<protein>
    <submittedName>
        <fullName evidence="1">Uncharacterized protein</fullName>
    </submittedName>
</protein>
<sequence length="155" mass="16713">MTIIMCPASDSKPRAALWDAFVRGVAAGSSGRPCALLKSLAKTFNSAIAQTEESEAAERFFKTSRAKVSCALGVLTTVRSGVAGMGAVACRSPASRKHRPITLRLNFERQVFDVRSSLPSNNCTHRRAECDRAGSAIRCEGDRVHNGDVEATWSR</sequence>